<dbReference type="AlphaFoldDB" id="A0A3N2PMH1"/>
<proteinExistence type="predicted"/>
<feature type="compositionally biased region" description="Polar residues" evidence="2">
    <location>
        <begin position="167"/>
        <end position="177"/>
    </location>
</feature>
<feature type="compositionally biased region" description="Polar residues" evidence="2">
    <location>
        <begin position="125"/>
        <end position="145"/>
    </location>
</feature>
<evidence type="ECO:0000313" key="4">
    <source>
        <dbReference type="Proteomes" id="UP000272025"/>
    </source>
</evidence>
<evidence type="ECO:0000313" key="3">
    <source>
        <dbReference type="EMBL" id="ROT35614.1"/>
    </source>
</evidence>
<sequence length="682" mass="77323">MSDITPRKTFIRIKTSAPAPLPDQHQQEVLSEWDRQFRRHFGNGMRMGTIEDRAEETQSQPDQLDSLELRASSREDTEQRDTQGGVSSLRFGSGDYAGLAGAREEPPNQSLLVSSYHSTPERDVQFNSTGMNTTAISSTEIHSVLTSESSDEDSEMSGTTDEEENHPSMQNWLPSANDQDKREMLIKMSKDMKKLRARNKRLRTQKRLKSSGKRPTSRGSTVATPATATTNPTAATFADAALTEMVSLVGEQSVRIKSLESRIMDALDENKTKEDRIEDLIYDLGEAQDSARAFNAALGHSQGQHHEALNRLRQKDAELHEMARQLQQAHDSFEQEVQANRSYRTQRDFDACTIESLRKEREELEARQANARYQLTEPRALLSILNQSSPCEKVVESVWKPLQVQVAVLARGTLRGPIPTTGMLPEFYTKLYEIWPEWEDHVDNPSIRAGVVEAYLWAQVEKYCSLGPNGVWGGSMGNAFRSVCQNIVNNFLDQENDPEKVAAYCWWRSSGAYMLSQIQSNDESTGVEQSWIDTVDHQLRVLKPLLVRSSKPDENLQAFQELRGRLEKMFYKARLLDDAFMSSRQMWKLSFPRHVDLFDSEMMARGFKVKDKDRPEAAAAATSSVNELRVRFVISPALHVLGADKEYETWTMFRKARVDCYAEGDGPVQQPRQVEVLQLEEG</sequence>
<name>A0A3N2PMH1_SODAK</name>
<dbReference type="EMBL" id="ML119061">
    <property type="protein sequence ID" value="ROT35614.1"/>
    <property type="molecule type" value="Genomic_DNA"/>
</dbReference>
<evidence type="ECO:0000256" key="2">
    <source>
        <dbReference type="SAM" id="MobiDB-lite"/>
    </source>
</evidence>
<feature type="compositionally biased region" description="Basic and acidic residues" evidence="2">
    <location>
        <begin position="178"/>
        <end position="194"/>
    </location>
</feature>
<organism evidence="3 4">
    <name type="scientific">Sodiomyces alkalinus (strain CBS 110278 / VKM F-3762 / F11)</name>
    <name type="common">Alkaliphilic filamentous fungus</name>
    <dbReference type="NCBI Taxonomy" id="1314773"/>
    <lineage>
        <taxon>Eukaryota</taxon>
        <taxon>Fungi</taxon>
        <taxon>Dikarya</taxon>
        <taxon>Ascomycota</taxon>
        <taxon>Pezizomycotina</taxon>
        <taxon>Sordariomycetes</taxon>
        <taxon>Hypocreomycetidae</taxon>
        <taxon>Glomerellales</taxon>
        <taxon>Plectosphaerellaceae</taxon>
        <taxon>Sodiomyces</taxon>
    </lineage>
</organism>
<feature type="region of interest" description="Disordered" evidence="2">
    <location>
        <begin position="44"/>
        <end position="105"/>
    </location>
</feature>
<keyword evidence="4" id="KW-1185">Reference proteome</keyword>
<feature type="compositionally biased region" description="Acidic residues" evidence="2">
    <location>
        <begin position="149"/>
        <end position="164"/>
    </location>
</feature>
<accession>A0A3N2PMH1</accession>
<feature type="compositionally biased region" description="Basic residues" evidence="2">
    <location>
        <begin position="195"/>
        <end position="216"/>
    </location>
</feature>
<dbReference type="RefSeq" id="XP_028463420.1">
    <property type="nucleotide sequence ID" value="XM_028609577.1"/>
</dbReference>
<feature type="coiled-coil region" evidence="1">
    <location>
        <begin position="309"/>
        <end position="374"/>
    </location>
</feature>
<feature type="compositionally biased region" description="Basic and acidic residues" evidence="2">
    <location>
        <begin position="67"/>
        <end position="81"/>
    </location>
</feature>
<gene>
    <name evidence="3" type="ORF">SODALDRAFT_320909</name>
</gene>
<feature type="compositionally biased region" description="Low complexity" evidence="2">
    <location>
        <begin position="221"/>
        <end position="230"/>
    </location>
</feature>
<dbReference type="Proteomes" id="UP000272025">
    <property type="component" value="Unassembled WGS sequence"/>
</dbReference>
<dbReference type="GeneID" id="39578055"/>
<reference evidence="3 4" key="1">
    <citation type="journal article" date="2018" name="Mol. Ecol.">
        <title>The obligate alkalophilic soda-lake fungus Sodiomyces alkalinus has shifted to a protein diet.</title>
        <authorList>
            <person name="Grum-Grzhimaylo A.A."/>
            <person name="Falkoski D.L."/>
            <person name="van den Heuvel J."/>
            <person name="Valero-Jimenez C.A."/>
            <person name="Min B."/>
            <person name="Choi I.G."/>
            <person name="Lipzen A."/>
            <person name="Daum C.G."/>
            <person name="Aanen D.K."/>
            <person name="Tsang A."/>
            <person name="Henrissat B."/>
            <person name="Bilanenko E.N."/>
            <person name="de Vries R.P."/>
            <person name="van Kan J.A.L."/>
            <person name="Grigoriev I.V."/>
            <person name="Debets A.J.M."/>
        </authorList>
    </citation>
    <scope>NUCLEOTIDE SEQUENCE [LARGE SCALE GENOMIC DNA]</scope>
    <source>
        <strain evidence="3 4">F11</strain>
    </source>
</reference>
<dbReference type="STRING" id="1314773.A0A3N2PMH1"/>
<feature type="region of interest" description="Disordered" evidence="2">
    <location>
        <begin position="122"/>
        <end position="230"/>
    </location>
</feature>
<evidence type="ECO:0000256" key="1">
    <source>
        <dbReference type="SAM" id="Coils"/>
    </source>
</evidence>
<keyword evidence="1" id="KW-0175">Coiled coil</keyword>
<feature type="region of interest" description="Disordered" evidence="2">
    <location>
        <begin position="1"/>
        <end position="25"/>
    </location>
</feature>
<protein>
    <submittedName>
        <fullName evidence="3">Uncharacterized protein</fullName>
    </submittedName>
</protein>